<reference evidence="4 5" key="1">
    <citation type="submission" date="2023-10" db="EMBL/GenBank/DDBJ databases">
        <title>Niallia locisalis sp.nov. isolated from a salt pond sample.</title>
        <authorList>
            <person name="Li X.-J."/>
            <person name="Dong L."/>
        </authorList>
    </citation>
    <scope>NUCLEOTIDE SEQUENCE [LARGE SCALE GENOMIC DNA]</scope>
    <source>
        <strain evidence="4 5">DSM 29761</strain>
    </source>
</reference>
<dbReference type="InterPro" id="IPR016163">
    <property type="entry name" value="Ald_DH_C"/>
</dbReference>
<dbReference type="Gene3D" id="3.40.605.10">
    <property type="entry name" value="Aldehyde Dehydrogenase, Chain A, domain 1"/>
    <property type="match status" value="1"/>
</dbReference>
<accession>A0ABZ2CEF3</accession>
<evidence type="ECO:0000313" key="5">
    <source>
        <dbReference type="Proteomes" id="UP001357223"/>
    </source>
</evidence>
<feature type="domain" description="Aldehyde dehydrogenase" evidence="3">
    <location>
        <begin position="11"/>
        <end position="466"/>
    </location>
</feature>
<dbReference type="Gene3D" id="3.40.309.10">
    <property type="entry name" value="Aldehyde Dehydrogenase, Chain A, domain 2"/>
    <property type="match status" value="1"/>
</dbReference>
<dbReference type="Proteomes" id="UP001357223">
    <property type="component" value="Chromosome"/>
</dbReference>
<dbReference type="Pfam" id="PF00171">
    <property type="entry name" value="Aldedh"/>
    <property type="match status" value="1"/>
</dbReference>
<gene>
    <name evidence="4" type="ORF">R4Z09_01405</name>
</gene>
<evidence type="ECO:0000313" key="4">
    <source>
        <dbReference type="EMBL" id="WVX81732.1"/>
    </source>
</evidence>
<dbReference type="InterPro" id="IPR015590">
    <property type="entry name" value="Aldehyde_DH_dom"/>
</dbReference>
<evidence type="ECO:0000256" key="1">
    <source>
        <dbReference type="ARBA" id="ARBA00009986"/>
    </source>
</evidence>
<proteinExistence type="inferred from homology"/>
<evidence type="ECO:0000259" key="3">
    <source>
        <dbReference type="Pfam" id="PF00171"/>
    </source>
</evidence>
<dbReference type="InterPro" id="IPR016161">
    <property type="entry name" value="Ald_DH/histidinol_DH"/>
</dbReference>
<dbReference type="InterPro" id="IPR016162">
    <property type="entry name" value="Ald_DH_N"/>
</dbReference>
<dbReference type="EMBL" id="CP137640">
    <property type="protein sequence ID" value="WVX81732.1"/>
    <property type="molecule type" value="Genomic_DNA"/>
</dbReference>
<dbReference type="RefSeq" id="WP_338450643.1">
    <property type="nucleotide sequence ID" value="NZ_CP137640.1"/>
</dbReference>
<keyword evidence="5" id="KW-1185">Reference proteome</keyword>
<dbReference type="PANTHER" id="PTHR42991">
    <property type="entry name" value="ALDEHYDE DEHYDROGENASE"/>
    <property type="match status" value="1"/>
</dbReference>
<organism evidence="4 5">
    <name type="scientific">Niallia oryzisoli</name>
    <dbReference type="NCBI Taxonomy" id="1737571"/>
    <lineage>
        <taxon>Bacteria</taxon>
        <taxon>Bacillati</taxon>
        <taxon>Bacillota</taxon>
        <taxon>Bacilli</taxon>
        <taxon>Bacillales</taxon>
        <taxon>Bacillaceae</taxon>
        <taxon>Niallia</taxon>
    </lineage>
</organism>
<evidence type="ECO:0000256" key="2">
    <source>
        <dbReference type="ARBA" id="ARBA00023002"/>
    </source>
</evidence>
<name>A0ABZ2CEF3_9BACI</name>
<dbReference type="InterPro" id="IPR051020">
    <property type="entry name" value="ALDH-related_metabolic_enz"/>
</dbReference>
<dbReference type="PANTHER" id="PTHR42991:SF1">
    <property type="entry name" value="ALDEHYDE DEHYDROGENASE"/>
    <property type="match status" value="1"/>
</dbReference>
<comment type="similarity">
    <text evidence="1">Belongs to the aldehyde dehydrogenase family.</text>
</comment>
<dbReference type="SUPFAM" id="SSF53720">
    <property type="entry name" value="ALDH-like"/>
    <property type="match status" value="1"/>
</dbReference>
<keyword evidence="2" id="KW-0560">Oxidoreductase</keyword>
<sequence length="474" mass="52537">MNYGIFIGGSWIDTSEKIEVFNKYTKELLGTVGKPNKQQVEEAVQNNKEAFKRVKLTPHQRSEILARMADKLKEHKEELALLLTRETGNTIRESLAEIDRCVFTFTACSEEAKRIVGEMLPIQGMKGYENKFGYTVRVPVGVVCAITPFNGPLNLASHKVAPAIAAGNTVILKPAPTTSLSAVRFVELLMESGLPAGYLNLIFGDADVGTWLLQNPLINFYSFTGSPEVGKKIKQETGLRRVALELGNNSATIVCSDADVDLAAELCARKAVWKAGQVCISVQRVYVHESILEGFINKAKEIMESLKVGNPEDMETDVGLMHTPEAADRIEQWIQEAVDNGAEVVSGYRRNDSQFYPTILTNVKPDMKVVCKEIFAPVLSIIPFQKLEEVVHWVNDSEYGLQAGVFTNDIYTAHYLTEVIEVGGVNINETSNWRADIIPYGGVKNSGIGREGPRYSIEEMSEIKVITYSLKLPR</sequence>
<protein>
    <submittedName>
        <fullName evidence="4">Aldehyde dehydrogenase family protein</fullName>
    </submittedName>
</protein>